<dbReference type="EMBL" id="BLXT01007308">
    <property type="protein sequence ID" value="GFO37814.1"/>
    <property type="molecule type" value="Genomic_DNA"/>
</dbReference>
<evidence type="ECO:0000256" key="1">
    <source>
        <dbReference type="ARBA" id="ARBA00022723"/>
    </source>
</evidence>
<keyword evidence="4" id="KW-0862">Zinc</keyword>
<evidence type="ECO:0000256" key="3">
    <source>
        <dbReference type="ARBA" id="ARBA00022771"/>
    </source>
</evidence>
<keyword evidence="3 5" id="KW-0863">Zinc-finger</keyword>
<evidence type="ECO:0000256" key="6">
    <source>
        <dbReference type="SAM" id="MobiDB-lite"/>
    </source>
</evidence>
<dbReference type="PROSITE" id="PS00028">
    <property type="entry name" value="ZINC_FINGER_C2H2_1"/>
    <property type="match status" value="5"/>
</dbReference>
<dbReference type="SMART" id="SM00355">
    <property type="entry name" value="ZnF_C2H2"/>
    <property type="match status" value="6"/>
</dbReference>
<dbReference type="GO" id="GO:1990904">
    <property type="term" value="C:ribonucleoprotein complex"/>
    <property type="evidence" value="ECO:0007669"/>
    <property type="project" value="UniProtKB-KW"/>
</dbReference>
<feature type="region of interest" description="Disordered" evidence="6">
    <location>
        <begin position="545"/>
        <end position="582"/>
    </location>
</feature>
<dbReference type="AlphaFoldDB" id="A0AAV4D0X9"/>
<dbReference type="Gene3D" id="3.30.160.60">
    <property type="entry name" value="Classic Zinc Finger"/>
    <property type="match status" value="4"/>
</dbReference>
<name>A0AAV4D0X9_9GAST</name>
<dbReference type="FunFam" id="3.30.160.60:FF:000218">
    <property type="entry name" value="Zinc finger protein 10"/>
    <property type="match status" value="1"/>
</dbReference>
<evidence type="ECO:0000313" key="9">
    <source>
        <dbReference type="Proteomes" id="UP000735302"/>
    </source>
</evidence>
<dbReference type="InterPro" id="IPR036236">
    <property type="entry name" value="Znf_C2H2_sf"/>
</dbReference>
<dbReference type="GO" id="GO:0000977">
    <property type="term" value="F:RNA polymerase II transcription regulatory region sequence-specific DNA binding"/>
    <property type="evidence" value="ECO:0007669"/>
    <property type="project" value="TreeGrafter"/>
</dbReference>
<feature type="domain" description="C2H2-type" evidence="7">
    <location>
        <begin position="706"/>
        <end position="733"/>
    </location>
</feature>
<dbReference type="GO" id="GO:0005634">
    <property type="term" value="C:nucleus"/>
    <property type="evidence" value="ECO:0007669"/>
    <property type="project" value="TreeGrafter"/>
</dbReference>
<proteinExistence type="predicted"/>
<dbReference type="Proteomes" id="UP000735302">
    <property type="component" value="Unassembled WGS sequence"/>
</dbReference>
<dbReference type="Pfam" id="PF00096">
    <property type="entry name" value="zf-C2H2"/>
    <property type="match status" value="3"/>
</dbReference>
<feature type="domain" description="C2H2-type" evidence="7">
    <location>
        <begin position="621"/>
        <end position="643"/>
    </location>
</feature>
<gene>
    <name evidence="8" type="ORF">PoB_006431900</name>
</gene>
<dbReference type="GO" id="GO:0008270">
    <property type="term" value="F:zinc ion binding"/>
    <property type="evidence" value="ECO:0007669"/>
    <property type="project" value="UniProtKB-KW"/>
</dbReference>
<dbReference type="SUPFAM" id="SSF57667">
    <property type="entry name" value="beta-beta-alpha zinc fingers"/>
    <property type="match status" value="3"/>
</dbReference>
<evidence type="ECO:0000313" key="8">
    <source>
        <dbReference type="EMBL" id="GFO37814.1"/>
    </source>
</evidence>
<feature type="domain" description="C2H2-type" evidence="7">
    <location>
        <begin position="678"/>
        <end position="705"/>
    </location>
</feature>
<feature type="domain" description="C2H2-type" evidence="7">
    <location>
        <begin position="734"/>
        <end position="762"/>
    </location>
</feature>
<feature type="domain" description="C2H2-type" evidence="7">
    <location>
        <begin position="646"/>
        <end position="673"/>
    </location>
</feature>
<dbReference type="FunFam" id="3.30.160.60:FF:000446">
    <property type="entry name" value="Zinc finger protein"/>
    <property type="match status" value="1"/>
</dbReference>
<keyword evidence="8" id="KW-0687">Ribonucleoprotein</keyword>
<sequence length="820" mass="90449">MSKFEEKQTIEHELTSHEDIVIDTHQRLQMEYLEDIPGVSSFDDSQSQIHTNIIKTAENPKTLTGTSIFSAPIMIGNMHAASALSSIFQYQEFPHNASKDLTSSTSFANGSCGSLPVFLAADSTVSALPSSMQLQYSNETSFVIVNAGEKCSKTAETVTENQLCSMSQSKSTMSILEDPPSKPTLSSSDTLIITSEYSENTNSLKALPNESSFDVKDKKLSLLSNISDRAVSLDSIPSLTLFRPNNLPKVESETCSEESSKGVAVIGSEKIPGWLFQLMKNRNLVSSFENKSYPGNNEAVAEAISSPLEKTFDTNHGCTAGASTKVVEQNMDCSEKLQKENKQGSLEHSDTVILEPVETSTTKILTDQTTPQEVVNVFDKIPSSLSFGSISTVSADPSELVPEQSLENTFASNSKQVSEIQSSVQDNISRSIPQVLYPVKIACDPLQLNLVAINETSSQNIRQRDYGESTLSQSLRNAPILMVCGSRSTRSAEVKETQTDLVLGTNTVYFKTMDNSPSVSHCDTVQLPTTVLAMTVSSSPMQCDIGQVPQFSQPNDVSNSQYPQPNIAPSSQDPISSPSEPTAIVTQPSNSMEFIASTATAFDTEETLNPSISACNSKAVFKCVVCSEEFNSKETMLRHKKTHKTFNCDLCNASFSRMGNYTRHRKIHNVHAENQSGFQCDDCGRTFLQRCDLKRHSLIHTSQEPYRCTTCGKGYIRRSDLIVHMRFHNKDRAFHCTSCDKKFFQSGDLNRHVRRAHKPESELTCGHCDRKYACESTLIRHMKAVHKDIILQAVDQRVQDLNGQDAAVSTKDILFTMKQK</sequence>
<dbReference type="PANTHER" id="PTHR24381:SF436">
    <property type="entry name" value="ZINC FINGER PROTEIN 768"/>
    <property type="match status" value="1"/>
</dbReference>
<feature type="domain" description="C2H2-type" evidence="7">
    <location>
        <begin position="763"/>
        <end position="786"/>
    </location>
</feature>
<accession>A0AAV4D0X9</accession>
<reference evidence="8 9" key="1">
    <citation type="journal article" date="2021" name="Elife">
        <title>Chloroplast acquisition without the gene transfer in kleptoplastic sea slugs, Plakobranchus ocellatus.</title>
        <authorList>
            <person name="Maeda T."/>
            <person name="Takahashi S."/>
            <person name="Yoshida T."/>
            <person name="Shimamura S."/>
            <person name="Takaki Y."/>
            <person name="Nagai Y."/>
            <person name="Toyoda A."/>
            <person name="Suzuki Y."/>
            <person name="Arimoto A."/>
            <person name="Ishii H."/>
            <person name="Satoh N."/>
            <person name="Nishiyama T."/>
            <person name="Hasebe M."/>
            <person name="Maruyama T."/>
            <person name="Minagawa J."/>
            <person name="Obokata J."/>
            <person name="Shigenobu S."/>
        </authorList>
    </citation>
    <scope>NUCLEOTIDE SEQUENCE [LARGE SCALE GENOMIC DNA]</scope>
</reference>
<dbReference type="GO" id="GO:0000981">
    <property type="term" value="F:DNA-binding transcription factor activity, RNA polymerase II-specific"/>
    <property type="evidence" value="ECO:0007669"/>
    <property type="project" value="TreeGrafter"/>
</dbReference>
<dbReference type="PROSITE" id="PS50157">
    <property type="entry name" value="ZINC_FINGER_C2H2_2"/>
    <property type="match status" value="6"/>
</dbReference>
<comment type="caution">
    <text evidence="8">The sequence shown here is derived from an EMBL/GenBank/DDBJ whole genome shotgun (WGS) entry which is preliminary data.</text>
</comment>
<evidence type="ECO:0000256" key="5">
    <source>
        <dbReference type="PROSITE-ProRule" id="PRU00042"/>
    </source>
</evidence>
<keyword evidence="9" id="KW-1185">Reference proteome</keyword>
<protein>
    <submittedName>
        <fullName evidence="8">Zinc finger protein interacting with ribonucleoprotein k</fullName>
    </submittedName>
</protein>
<evidence type="ECO:0000259" key="7">
    <source>
        <dbReference type="PROSITE" id="PS50157"/>
    </source>
</evidence>
<keyword evidence="1" id="KW-0479">Metal-binding</keyword>
<evidence type="ECO:0000256" key="2">
    <source>
        <dbReference type="ARBA" id="ARBA00022737"/>
    </source>
</evidence>
<organism evidence="8 9">
    <name type="scientific">Plakobranchus ocellatus</name>
    <dbReference type="NCBI Taxonomy" id="259542"/>
    <lineage>
        <taxon>Eukaryota</taxon>
        <taxon>Metazoa</taxon>
        <taxon>Spiralia</taxon>
        <taxon>Lophotrochozoa</taxon>
        <taxon>Mollusca</taxon>
        <taxon>Gastropoda</taxon>
        <taxon>Heterobranchia</taxon>
        <taxon>Euthyneura</taxon>
        <taxon>Panpulmonata</taxon>
        <taxon>Sacoglossa</taxon>
        <taxon>Placobranchoidea</taxon>
        <taxon>Plakobranchidae</taxon>
        <taxon>Plakobranchus</taxon>
    </lineage>
</organism>
<dbReference type="InterPro" id="IPR013087">
    <property type="entry name" value="Znf_C2H2_type"/>
</dbReference>
<feature type="compositionally biased region" description="Polar residues" evidence="6">
    <location>
        <begin position="549"/>
        <end position="582"/>
    </location>
</feature>
<keyword evidence="2" id="KW-0677">Repeat</keyword>
<evidence type="ECO:0000256" key="4">
    <source>
        <dbReference type="ARBA" id="ARBA00022833"/>
    </source>
</evidence>
<dbReference type="PANTHER" id="PTHR24381">
    <property type="entry name" value="ZINC FINGER PROTEIN"/>
    <property type="match status" value="1"/>
</dbReference>